<feature type="transmembrane region" description="Helical" evidence="6">
    <location>
        <begin position="420"/>
        <end position="439"/>
    </location>
</feature>
<evidence type="ECO:0000256" key="5">
    <source>
        <dbReference type="SAM" id="MobiDB-lite"/>
    </source>
</evidence>
<dbReference type="Proteomes" id="UP000759537">
    <property type="component" value="Unassembled WGS sequence"/>
</dbReference>
<dbReference type="GO" id="GO:0022857">
    <property type="term" value="F:transmembrane transporter activity"/>
    <property type="evidence" value="ECO:0007669"/>
    <property type="project" value="InterPro"/>
</dbReference>
<evidence type="ECO:0000256" key="1">
    <source>
        <dbReference type="ARBA" id="ARBA00004141"/>
    </source>
</evidence>
<evidence type="ECO:0000313" key="9">
    <source>
        <dbReference type="Proteomes" id="UP000759537"/>
    </source>
</evidence>
<feature type="transmembrane region" description="Helical" evidence="6">
    <location>
        <begin position="341"/>
        <end position="368"/>
    </location>
</feature>
<feature type="transmembrane region" description="Helical" evidence="6">
    <location>
        <begin position="174"/>
        <end position="192"/>
    </location>
</feature>
<dbReference type="CDD" id="cd17323">
    <property type="entry name" value="MFS_Tpo1_MDR_like"/>
    <property type="match status" value="1"/>
</dbReference>
<dbReference type="InterPro" id="IPR036259">
    <property type="entry name" value="MFS_trans_sf"/>
</dbReference>
<feature type="transmembrane region" description="Helical" evidence="6">
    <location>
        <begin position="143"/>
        <end position="162"/>
    </location>
</feature>
<comment type="subcellular location">
    <subcellularLocation>
        <location evidence="1">Membrane</location>
        <topology evidence="1">Multi-pass membrane protein</topology>
    </subcellularLocation>
</comment>
<feature type="region of interest" description="Disordered" evidence="5">
    <location>
        <begin position="1"/>
        <end position="29"/>
    </location>
</feature>
<organism evidence="8 9">
    <name type="scientific">Russula ochroleuca</name>
    <dbReference type="NCBI Taxonomy" id="152965"/>
    <lineage>
        <taxon>Eukaryota</taxon>
        <taxon>Fungi</taxon>
        <taxon>Dikarya</taxon>
        <taxon>Basidiomycota</taxon>
        <taxon>Agaricomycotina</taxon>
        <taxon>Agaricomycetes</taxon>
        <taxon>Russulales</taxon>
        <taxon>Russulaceae</taxon>
        <taxon>Russula</taxon>
    </lineage>
</organism>
<dbReference type="FunFam" id="1.20.1250.20:FF:000011">
    <property type="entry name" value="MFS multidrug transporter, putative"/>
    <property type="match status" value="1"/>
</dbReference>
<feature type="transmembrane region" description="Helical" evidence="6">
    <location>
        <begin position="446"/>
        <end position="474"/>
    </location>
</feature>
<feature type="transmembrane region" description="Helical" evidence="6">
    <location>
        <begin position="512"/>
        <end position="534"/>
    </location>
</feature>
<evidence type="ECO:0000256" key="6">
    <source>
        <dbReference type="SAM" id="Phobius"/>
    </source>
</evidence>
<keyword evidence="9" id="KW-1185">Reference proteome</keyword>
<dbReference type="InterPro" id="IPR011701">
    <property type="entry name" value="MFS"/>
</dbReference>
<sequence>MSSRSRSSSLSATSTATAATSAADSSTTTIILQDEHPAIKFDAEHDDARLDAAYDSKDLQDPTPENKSSPPPLPFLPKPNTDPNLVKWDGPDDPQNPQNWSFWYKWWITAVCTITTLNVTFASSAPSSSVPIIAHHFHVGREVGDLILSLFLIGYMLGPIFWGPGSELVGRRPIFIGTLAMYTIFHIGQACANNMTTLLVTRFICGFFAVAPLTNGIGVIADIWDPVSRGIATSMFASAVFLGPVLGPIVGSFITVSPLGWRWVFWVTMMFAGFCTLLALFFIPETFAPVLLAQKAKRLRKADPEKNKDLYAESERVSWAPMAVLERTIFRPFKMLFVEPILLLATIYLSVAYGVIYAMFQAIPVIFIRTRHFSISNDGLVFIGIGIGAVLATVVNLWFMRRYPSLLKEWYGFPPAEERLYSAMFGGPVLVIGILWLGWSGNYESVPWWVPALSTIFIGLAITLIFISFISYLVDTYLMYAASALAGHTIIRSATGAAFPLFTTQMFVNLGINWAATLLGGTALLLAPMPFLFYKYGARIRSKSSFAPCIDLKVAKFLEDEAAAVKGQQAV</sequence>
<feature type="domain" description="Major facilitator superfamily (MFS) profile" evidence="7">
    <location>
        <begin position="108"/>
        <end position="539"/>
    </location>
</feature>
<gene>
    <name evidence="8" type="ORF">DFH94DRAFT_780085</name>
</gene>
<evidence type="ECO:0000313" key="8">
    <source>
        <dbReference type="EMBL" id="KAF8466777.1"/>
    </source>
</evidence>
<dbReference type="Gene3D" id="1.20.1250.20">
    <property type="entry name" value="MFS general substrate transporter like domains"/>
    <property type="match status" value="1"/>
</dbReference>
<evidence type="ECO:0000259" key="7">
    <source>
        <dbReference type="PROSITE" id="PS50850"/>
    </source>
</evidence>
<dbReference type="Pfam" id="PF07690">
    <property type="entry name" value="MFS_1"/>
    <property type="match status" value="1"/>
</dbReference>
<name>A0A9P5JW57_9AGAM</name>
<dbReference type="PANTHER" id="PTHR23502:SF74">
    <property type="entry name" value="MAJOR FACILITATOR SUPERFAMILY (MFS) PROFILE DOMAIN-CONTAINING PROTEIN"/>
    <property type="match status" value="1"/>
</dbReference>
<evidence type="ECO:0000256" key="4">
    <source>
        <dbReference type="ARBA" id="ARBA00023136"/>
    </source>
</evidence>
<reference evidence="8" key="1">
    <citation type="submission" date="2019-10" db="EMBL/GenBank/DDBJ databases">
        <authorList>
            <consortium name="DOE Joint Genome Institute"/>
            <person name="Kuo A."/>
            <person name="Miyauchi S."/>
            <person name="Kiss E."/>
            <person name="Drula E."/>
            <person name="Kohler A."/>
            <person name="Sanchez-Garcia M."/>
            <person name="Andreopoulos B."/>
            <person name="Barry K.W."/>
            <person name="Bonito G."/>
            <person name="Buee M."/>
            <person name="Carver A."/>
            <person name="Chen C."/>
            <person name="Cichocki N."/>
            <person name="Clum A."/>
            <person name="Culley D."/>
            <person name="Crous P.W."/>
            <person name="Fauchery L."/>
            <person name="Girlanda M."/>
            <person name="Hayes R."/>
            <person name="Keri Z."/>
            <person name="LaButti K."/>
            <person name="Lipzen A."/>
            <person name="Lombard V."/>
            <person name="Magnuson J."/>
            <person name="Maillard F."/>
            <person name="Morin E."/>
            <person name="Murat C."/>
            <person name="Nolan M."/>
            <person name="Ohm R."/>
            <person name="Pangilinan J."/>
            <person name="Pereira M."/>
            <person name="Perotto S."/>
            <person name="Peter M."/>
            <person name="Riley R."/>
            <person name="Sitrit Y."/>
            <person name="Stielow B."/>
            <person name="Szollosi G."/>
            <person name="Zifcakova L."/>
            <person name="Stursova M."/>
            <person name="Spatafora J.W."/>
            <person name="Tedersoo L."/>
            <person name="Vaario L.-M."/>
            <person name="Yamada A."/>
            <person name="Yan M."/>
            <person name="Wang P."/>
            <person name="Xu J."/>
            <person name="Bruns T."/>
            <person name="Baldrian P."/>
            <person name="Vilgalys R."/>
            <person name="Henrissat B."/>
            <person name="Grigoriev I.V."/>
            <person name="Hibbett D."/>
            <person name="Nagy L.G."/>
            <person name="Martin F.M."/>
        </authorList>
    </citation>
    <scope>NUCLEOTIDE SEQUENCE</scope>
    <source>
        <strain evidence="8">Prilba</strain>
    </source>
</reference>
<dbReference type="AlphaFoldDB" id="A0A9P5JW57"/>
<evidence type="ECO:0000256" key="3">
    <source>
        <dbReference type="ARBA" id="ARBA00022989"/>
    </source>
</evidence>
<dbReference type="OrthoDB" id="9986881at2759"/>
<keyword evidence="4 6" id="KW-0472">Membrane</keyword>
<dbReference type="PANTHER" id="PTHR23502">
    <property type="entry name" value="MAJOR FACILITATOR SUPERFAMILY"/>
    <property type="match status" value="1"/>
</dbReference>
<dbReference type="SUPFAM" id="SSF103473">
    <property type="entry name" value="MFS general substrate transporter"/>
    <property type="match status" value="1"/>
</dbReference>
<feature type="compositionally biased region" description="Basic and acidic residues" evidence="5">
    <location>
        <begin position="50"/>
        <end position="60"/>
    </location>
</feature>
<dbReference type="InterPro" id="IPR020846">
    <property type="entry name" value="MFS_dom"/>
</dbReference>
<keyword evidence="2 6" id="KW-0812">Transmembrane</keyword>
<evidence type="ECO:0000256" key="2">
    <source>
        <dbReference type="ARBA" id="ARBA00022692"/>
    </source>
</evidence>
<feature type="transmembrane region" description="Helical" evidence="6">
    <location>
        <begin position="236"/>
        <end position="256"/>
    </location>
</feature>
<dbReference type="PROSITE" id="PS50850">
    <property type="entry name" value="MFS"/>
    <property type="match status" value="1"/>
</dbReference>
<feature type="transmembrane region" description="Helical" evidence="6">
    <location>
        <begin position="204"/>
        <end position="224"/>
    </location>
</feature>
<feature type="transmembrane region" description="Helical" evidence="6">
    <location>
        <begin position="263"/>
        <end position="283"/>
    </location>
</feature>
<comment type="caution">
    <text evidence="8">The sequence shown here is derived from an EMBL/GenBank/DDBJ whole genome shotgun (WGS) entry which is preliminary data.</text>
</comment>
<protein>
    <submittedName>
        <fullName evidence="8">MFS general substrate transporter</fullName>
    </submittedName>
</protein>
<dbReference type="EMBL" id="WHVB01000039">
    <property type="protein sequence ID" value="KAF8466777.1"/>
    <property type="molecule type" value="Genomic_DNA"/>
</dbReference>
<feature type="transmembrane region" description="Helical" evidence="6">
    <location>
        <begin position="380"/>
        <end position="400"/>
    </location>
</feature>
<reference evidence="8" key="2">
    <citation type="journal article" date="2020" name="Nat. Commun.">
        <title>Large-scale genome sequencing of mycorrhizal fungi provides insights into the early evolution of symbiotic traits.</title>
        <authorList>
            <person name="Miyauchi S."/>
            <person name="Kiss E."/>
            <person name="Kuo A."/>
            <person name="Drula E."/>
            <person name="Kohler A."/>
            <person name="Sanchez-Garcia M."/>
            <person name="Morin E."/>
            <person name="Andreopoulos B."/>
            <person name="Barry K.W."/>
            <person name="Bonito G."/>
            <person name="Buee M."/>
            <person name="Carver A."/>
            <person name="Chen C."/>
            <person name="Cichocki N."/>
            <person name="Clum A."/>
            <person name="Culley D."/>
            <person name="Crous P.W."/>
            <person name="Fauchery L."/>
            <person name="Girlanda M."/>
            <person name="Hayes R.D."/>
            <person name="Keri Z."/>
            <person name="LaButti K."/>
            <person name="Lipzen A."/>
            <person name="Lombard V."/>
            <person name="Magnuson J."/>
            <person name="Maillard F."/>
            <person name="Murat C."/>
            <person name="Nolan M."/>
            <person name="Ohm R.A."/>
            <person name="Pangilinan J."/>
            <person name="Pereira M.F."/>
            <person name="Perotto S."/>
            <person name="Peter M."/>
            <person name="Pfister S."/>
            <person name="Riley R."/>
            <person name="Sitrit Y."/>
            <person name="Stielow J.B."/>
            <person name="Szollosi G."/>
            <person name="Zifcakova L."/>
            <person name="Stursova M."/>
            <person name="Spatafora J.W."/>
            <person name="Tedersoo L."/>
            <person name="Vaario L.M."/>
            <person name="Yamada A."/>
            <person name="Yan M."/>
            <person name="Wang P."/>
            <person name="Xu J."/>
            <person name="Bruns T."/>
            <person name="Baldrian P."/>
            <person name="Vilgalys R."/>
            <person name="Dunand C."/>
            <person name="Henrissat B."/>
            <person name="Grigoriev I.V."/>
            <person name="Hibbett D."/>
            <person name="Nagy L.G."/>
            <person name="Martin F.M."/>
        </authorList>
    </citation>
    <scope>NUCLEOTIDE SEQUENCE</scope>
    <source>
        <strain evidence="8">Prilba</strain>
    </source>
</reference>
<feature type="region of interest" description="Disordered" evidence="5">
    <location>
        <begin position="50"/>
        <end position="91"/>
    </location>
</feature>
<proteinExistence type="predicted"/>
<accession>A0A9P5JW57</accession>
<dbReference type="GO" id="GO:0005886">
    <property type="term" value="C:plasma membrane"/>
    <property type="evidence" value="ECO:0007669"/>
    <property type="project" value="TreeGrafter"/>
</dbReference>
<keyword evidence="3 6" id="KW-1133">Transmembrane helix</keyword>